<dbReference type="Gene3D" id="3.40.50.300">
    <property type="entry name" value="P-loop containing nucleotide triphosphate hydrolases"/>
    <property type="match status" value="1"/>
</dbReference>
<dbReference type="SUPFAM" id="SSF52540">
    <property type="entry name" value="P-loop containing nucleoside triphosphate hydrolases"/>
    <property type="match status" value="1"/>
</dbReference>
<reference evidence="3 4" key="1">
    <citation type="submission" date="2020-11" db="EMBL/GenBank/DDBJ databases">
        <authorList>
            <person name="Lassalle F."/>
        </authorList>
    </citation>
    <scope>NUCLEOTIDE SEQUENCE [LARGE SCALE GENOMIC DNA]</scope>
    <source>
        <strain evidence="3 4">AB21</strain>
    </source>
</reference>
<protein>
    <submittedName>
        <fullName evidence="3">ATP-binding protein</fullName>
    </submittedName>
</protein>
<proteinExistence type="predicted"/>
<feature type="region of interest" description="Disordered" evidence="1">
    <location>
        <begin position="1130"/>
        <end position="1152"/>
    </location>
</feature>
<dbReference type="Proteomes" id="UP000601041">
    <property type="component" value="Unassembled WGS sequence"/>
</dbReference>
<evidence type="ECO:0000313" key="3">
    <source>
        <dbReference type="EMBL" id="CAD7026075.1"/>
    </source>
</evidence>
<dbReference type="InterPro" id="IPR041664">
    <property type="entry name" value="AAA_16"/>
</dbReference>
<evidence type="ECO:0000313" key="4">
    <source>
        <dbReference type="Proteomes" id="UP000601041"/>
    </source>
</evidence>
<keyword evidence="4" id="KW-1185">Reference proteome</keyword>
<name>A0ABM8PF35_9HYPH</name>
<keyword evidence="3" id="KW-0067">ATP-binding</keyword>
<evidence type="ECO:0000256" key="1">
    <source>
        <dbReference type="SAM" id="MobiDB-lite"/>
    </source>
</evidence>
<sequence>MVELTTTTIADVFSIPGRFLRSIQLEKDFLDEAALESYIITPPVAAALHQILASLRAGSKRRAWRITGDYGVGKSSMALVLARLLSDPAGQDTQRLAKAIGWAQADTDRQLLPILVTGSRESIPAAIARGVRESLTLQNAVDILNPRLQLALEACETTGSIRALEQLISQLLKRASERDLGILLVIDELGKLLEYAAMNPDREDVFALQRLAELAARSSANPFLLLGILHQGFQAYAERLPLALRHEWEKVAGRFEEIVFDQRLIHTAALAAGALGVDRDRLSRDVKAQADTALDKCTRIGWLGGRGFALDPASCYPLHPALLPAMVRFFSQFGQSERSLFGFLLSSEPMGLQSYAASTQLGAGWFDIPQFYDYVRSTFGHRISAANYQTHWLRIVATIDSCVDVNPLELKVLKTVGLLNLLDADDLLPTESSVPACLSVFASDDVNDAIENLGQAGLLFKRGGTGAFRLWPTSSINLSGAVEAARRAVGEVEAVAPALGNFLDGEMVLARRHYLETGTMRYFELRYASAEEVSKAAAKPTNADGLIVLTLVDQKEQQKSARDTAMTPQIAENPAILVALTPPVWHLASHLRDVMIWQWVESNTPDLENDDFASAEVQRQIVRSRQALRAQFNELIKADSNHGMEWIYRGEAFTAVGKLPKIVSQICSDLFPLAPHVTNELINRNVLSSAAASARMRLIEGIFNAPEKPLLGIDERKAPPEKSMYLSVLRRGALHVADGDALTLQIPAPSNDPLHLRPSLTRILAMVREGKGCRIAITDILASLAGQPYGVRDGLAPILLALVVKVHGHELALYENGTFLPTFGAMEFLRLTKAPQAFEIQHCSVEGVRSDVFIRLANLFATGVEGRQPVLLDVVTQLCQFAAKLPEYTRKAKALSPTTLAVRDALLSAREPATLLFADLPHACGLPTFRIDEADNGSVEEFIGRFTDAIRELQNTYGDLIKRIVKRTAEAIGQDSVHFDRVALASRGARVSLAAREPRLRAFALRLRDPALHDEAWAESLASFVVAKPPNRWLPGDEVRFIEEIGALAEVFAKVESTVFSTSEDRPDIDAIRLNLTRGDGRDLLRVLHPVALDQADQDSMNALAKRLPQGETQRIQILANLLWEELERANGAPSADKTPDQAADGRKQHDH</sequence>
<accession>A0ABM8PF35</accession>
<dbReference type="GO" id="GO:0005524">
    <property type="term" value="F:ATP binding"/>
    <property type="evidence" value="ECO:0007669"/>
    <property type="project" value="UniProtKB-KW"/>
</dbReference>
<dbReference type="RefSeq" id="WP_142586810.1">
    <property type="nucleotide sequence ID" value="NZ_CABFWE030000002.1"/>
</dbReference>
<evidence type="ECO:0000259" key="2">
    <source>
        <dbReference type="Pfam" id="PF13191"/>
    </source>
</evidence>
<comment type="caution">
    <text evidence="3">The sequence shown here is derived from an EMBL/GenBank/DDBJ whole genome shotgun (WGS) entry which is preliminary data.</text>
</comment>
<organism evidence="3 4">
    <name type="scientific">Pseudorhizobium halotolerans</name>
    <dbReference type="NCBI Taxonomy" id="1233081"/>
    <lineage>
        <taxon>Bacteria</taxon>
        <taxon>Pseudomonadati</taxon>
        <taxon>Pseudomonadota</taxon>
        <taxon>Alphaproteobacteria</taxon>
        <taxon>Hyphomicrobiales</taxon>
        <taxon>Rhizobiaceae</taxon>
        <taxon>Rhizobium/Agrobacterium group</taxon>
        <taxon>Pseudorhizobium</taxon>
    </lineage>
</organism>
<feature type="domain" description="Orc1-like AAA ATPase" evidence="2">
    <location>
        <begin position="46"/>
        <end position="216"/>
    </location>
</feature>
<dbReference type="EMBL" id="CABFWE030000002">
    <property type="protein sequence ID" value="CAD7026075.1"/>
    <property type="molecule type" value="Genomic_DNA"/>
</dbReference>
<dbReference type="Pfam" id="PF13191">
    <property type="entry name" value="AAA_16"/>
    <property type="match status" value="1"/>
</dbReference>
<dbReference type="InterPro" id="IPR027417">
    <property type="entry name" value="P-loop_NTPase"/>
</dbReference>
<feature type="compositionally biased region" description="Basic and acidic residues" evidence="1">
    <location>
        <begin position="1138"/>
        <end position="1152"/>
    </location>
</feature>
<gene>
    <name evidence="3" type="ORF">RHAB21_01232</name>
</gene>
<keyword evidence="3" id="KW-0547">Nucleotide-binding</keyword>